<evidence type="ECO:0000313" key="3">
    <source>
        <dbReference type="Proteomes" id="UP000054742"/>
    </source>
</evidence>
<comment type="caution">
    <text evidence="2">The sequence shown here is derived from an EMBL/GenBank/DDBJ whole genome shotgun (WGS) entry which is preliminary data.</text>
</comment>
<evidence type="ECO:0000259" key="1">
    <source>
        <dbReference type="Pfam" id="PF18493"/>
    </source>
</evidence>
<keyword evidence="3" id="KW-1185">Reference proteome</keyword>
<organism evidence="2 3">
    <name type="scientific">Legionella brunensis</name>
    <dbReference type="NCBI Taxonomy" id="29422"/>
    <lineage>
        <taxon>Bacteria</taxon>
        <taxon>Pseudomonadati</taxon>
        <taxon>Pseudomonadota</taxon>
        <taxon>Gammaproteobacteria</taxon>
        <taxon>Legionellales</taxon>
        <taxon>Legionellaceae</taxon>
        <taxon>Legionella</taxon>
    </lineage>
</organism>
<dbReference type="Proteomes" id="UP000054742">
    <property type="component" value="Unassembled WGS sequence"/>
</dbReference>
<proteinExistence type="predicted"/>
<dbReference type="AlphaFoldDB" id="A0A0W0S132"/>
<dbReference type="EMBL" id="LNXV01000036">
    <property type="protein sequence ID" value="KTC77078.1"/>
    <property type="molecule type" value="Genomic_DNA"/>
</dbReference>
<gene>
    <name evidence="2" type="ORF">Lbru_3185</name>
</gene>
<reference evidence="2 3" key="1">
    <citation type="submission" date="2015-11" db="EMBL/GenBank/DDBJ databases">
        <title>Genomic analysis of 38 Legionella species identifies large and diverse effector repertoires.</title>
        <authorList>
            <person name="Burstein D."/>
            <person name="Amaro F."/>
            <person name="Zusman T."/>
            <person name="Lifshitz Z."/>
            <person name="Cohen O."/>
            <person name="Gilbert J.A."/>
            <person name="Pupko T."/>
            <person name="Shuman H.A."/>
            <person name="Segal G."/>
        </authorList>
    </citation>
    <scope>NUCLEOTIDE SEQUENCE [LARGE SCALE GENOMIC DNA]</scope>
    <source>
        <strain evidence="2 3">ATCC 43878</strain>
    </source>
</reference>
<accession>A0A0W0S132</accession>
<feature type="domain" description="RavJ-like C-terminal" evidence="1">
    <location>
        <begin position="306"/>
        <end position="397"/>
    </location>
</feature>
<dbReference type="Pfam" id="PF18493">
    <property type="entry name" value="DUF5617"/>
    <property type="match status" value="1"/>
</dbReference>
<dbReference type="OrthoDB" id="5654066at2"/>
<dbReference type="RefSeq" id="WP_058443126.1">
    <property type="nucleotide sequence ID" value="NZ_CAAAHU010000008.1"/>
</dbReference>
<dbReference type="InterPro" id="IPR041234">
    <property type="entry name" value="RavJ-like_C"/>
</dbReference>
<evidence type="ECO:0000313" key="2">
    <source>
        <dbReference type="EMBL" id="KTC77078.1"/>
    </source>
</evidence>
<dbReference type="PATRIC" id="fig|29422.6.peg.3365"/>
<sequence length="418" mass="48351">MSEFASIDTREYQNSIKEKLSVMIDPISRELPLNPVYANYQDSDLQPVRLYSKETIQELQRQNEISRQILEELKQDKTGIFVALKYTENLSESDTRYKEFLLKMENLTSEKILAILRELNQMVKIVNFSLTAQPFLLKIHRILHKDIEVYLQAFSDLVLLESVATNKIDALKTIKGLFNFYEAMFKEQTAITAIRHGQLVIKGVPLTPDQVICPATRKKLIVSRSLETSNNANDFLAICIALSQLAKLREDDIEDFLKRAPLDYLENANNKLLQYLRYPFWFNFSPAQKQFLREMGIESAANQLRYSHLWNEEKSLKENVLSLLIDYTKQDWRYPVFGLFITGHWNRHHHAEIRETITLLKSGSGISATLQKLEQQAKARPDYNTQGSLACRLEFIQRKMVKAAAIDPVDNPALSVVF</sequence>
<name>A0A0W0S132_9GAMM</name>
<protein>
    <recommendedName>
        <fullName evidence="1">RavJ-like C-terminal domain-containing protein</fullName>
    </recommendedName>
</protein>